<dbReference type="STRING" id="1314777.A0A164NFD2"/>
<proteinExistence type="predicted"/>
<dbReference type="OrthoDB" id="2559662at2759"/>
<dbReference type="CDD" id="cd11296">
    <property type="entry name" value="O-FucT_like"/>
    <property type="match status" value="1"/>
</dbReference>
<keyword evidence="2" id="KW-1133">Transmembrane helix</keyword>
<keyword evidence="4" id="KW-1185">Reference proteome</keyword>
<name>A0A164NFD2_9AGAM</name>
<feature type="transmembrane region" description="Helical" evidence="2">
    <location>
        <begin position="77"/>
        <end position="94"/>
    </location>
</feature>
<dbReference type="AlphaFoldDB" id="A0A164NFD2"/>
<keyword evidence="2" id="KW-0812">Transmembrane</keyword>
<feature type="compositionally biased region" description="Polar residues" evidence="1">
    <location>
        <begin position="513"/>
        <end position="525"/>
    </location>
</feature>
<sequence length="525" mass="59122">MLAWRSRISNLLLRVRQKDQYELVVSNGHGHDDAELGEYPLEYPNHGGAISSARRRRAGSLAGSGTRALIWWTLRKLPAILGAVFAFLAFGVLWNGGVPPLFSEYYELEKSLAQHNLSLPFPEGKNGRFVRFTNRVTGHGLNNILQETLALSHLAYASRRGYVFETYTWSHTPFPYTIYDFALRPARLPLNAFISGPSAGGPLPSSSNAPRAISSEWWEVVCPPERRTFVDVESVMGDIRGEEASVIMKRWIEVLGGMTESCIEIDEHQPPLFDIFLFNSHRIISLWHSLQSSPIMSLFSWSPLVRYTVSRNIHNIIPSPSIEASSSSVIPGLVAAHIRRGDYKGHCPRLANWGATYMGFNQFDSLPDKFVVPPYTSFHSRHDYFQDHCWPSLVQIVSKLNTVRKEWKAKSGGELKWVFVLTNGGRGFVEELRRMLIEDGWEGVKSSLDLELDSHAKYVSMAVDMSIVQRAEVFVGNGFSSLTSNAVTLRMEEGLDPATNRFWRRTIPENDPHSGSNSTHFLPQS</sequence>
<gene>
    <name evidence="3" type="ORF">SISNIDRAFT_460741</name>
</gene>
<organism evidence="3 4">
    <name type="scientific">Sistotremastrum niveocremeum HHB9708</name>
    <dbReference type="NCBI Taxonomy" id="1314777"/>
    <lineage>
        <taxon>Eukaryota</taxon>
        <taxon>Fungi</taxon>
        <taxon>Dikarya</taxon>
        <taxon>Basidiomycota</taxon>
        <taxon>Agaricomycotina</taxon>
        <taxon>Agaricomycetes</taxon>
        <taxon>Sistotremastrales</taxon>
        <taxon>Sistotremastraceae</taxon>
        <taxon>Sertulicium</taxon>
        <taxon>Sertulicium niveocremeum</taxon>
    </lineage>
</organism>
<reference evidence="3 4" key="1">
    <citation type="journal article" date="2016" name="Mol. Biol. Evol.">
        <title>Comparative Genomics of Early-Diverging Mushroom-Forming Fungi Provides Insights into the Origins of Lignocellulose Decay Capabilities.</title>
        <authorList>
            <person name="Nagy L.G."/>
            <person name="Riley R."/>
            <person name="Tritt A."/>
            <person name="Adam C."/>
            <person name="Daum C."/>
            <person name="Floudas D."/>
            <person name="Sun H."/>
            <person name="Yadav J.S."/>
            <person name="Pangilinan J."/>
            <person name="Larsson K.H."/>
            <person name="Matsuura K."/>
            <person name="Barry K."/>
            <person name="Labutti K."/>
            <person name="Kuo R."/>
            <person name="Ohm R.A."/>
            <person name="Bhattacharya S.S."/>
            <person name="Shirouzu T."/>
            <person name="Yoshinaga Y."/>
            <person name="Martin F.M."/>
            <person name="Grigoriev I.V."/>
            <person name="Hibbett D.S."/>
        </authorList>
    </citation>
    <scope>NUCLEOTIDE SEQUENCE [LARGE SCALE GENOMIC DNA]</scope>
    <source>
        <strain evidence="3 4">HHB9708</strain>
    </source>
</reference>
<accession>A0A164NFD2</accession>
<evidence type="ECO:0000256" key="1">
    <source>
        <dbReference type="SAM" id="MobiDB-lite"/>
    </source>
</evidence>
<feature type="region of interest" description="Disordered" evidence="1">
    <location>
        <begin position="505"/>
        <end position="525"/>
    </location>
</feature>
<evidence type="ECO:0000256" key="2">
    <source>
        <dbReference type="SAM" id="Phobius"/>
    </source>
</evidence>
<evidence type="ECO:0000313" key="3">
    <source>
        <dbReference type="EMBL" id="KZS87658.1"/>
    </source>
</evidence>
<dbReference type="EMBL" id="KV419446">
    <property type="protein sequence ID" value="KZS87658.1"/>
    <property type="molecule type" value="Genomic_DNA"/>
</dbReference>
<protein>
    <submittedName>
        <fullName evidence="3">Uncharacterized protein</fullName>
    </submittedName>
</protein>
<keyword evidence="2" id="KW-0472">Membrane</keyword>
<evidence type="ECO:0000313" key="4">
    <source>
        <dbReference type="Proteomes" id="UP000076722"/>
    </source>
</evidence>
<dbReference type="Proteomes" id="UP000076722">
    <property type="component" value="Unassembled WGS sequence"/>
</dbReference>
<dbReference type="Gene3D" id="3.40.50.11350">
    <property type="match status" value="1"/>
</dbReference>